<protein>
    <submittedName>
        <fullName evidence="6">Glutathione-dependent formaldehyde dehydrogenase</fullName>
    </submittedName>
</protein>
<feature type="domain" description="D-isomer specific 2-hydroxyacid dehydrogenase NAD-binding" evidence="5">
    <location>
        <begin position="24"/>
        <end position="87"/>
    </location>
</feature>
<dbReference type="GO" id="GO:0046872">
    <property type="term" value="F:metal ion binding"/>
    <property type="evidence" value="ECO:0007669"/>
    <property type="project" value="UniProtKB-KW"/>
</dbReference>
<dbReference type="Gene3D" id="3.90.180.10">
    <property type="entry name" value="Medium-chain alcohol dehydrogenases, catalytic domain"/>
    <property type="match status" value="1"/>
</dbReference>
<dbReference type="AlphaFoldDB" id="A0AAW6YJ57"/>
<organism evidence="6 7">
    <name type="scientific">Streptococcus pasteurianus</name>
    <dbReference type="NCBI Taxonomy" id="197614"/>
    <lineage>
        <taxon>Bacteria</taxon>
        <taxon>Bacillati</taxon>
        <taxon>Bacillota</taxon>
        <taxon>Bacilli</taxon>
        <taxon>Lactobacillales</taxon>
        <taxon>Streptococcaceae</taxon>
        <taxon>Streptococcus</taxon>
    </lineage>
</organism>
<evidence type="ECO:0000313" key="7">
    <source>
        <dbReference type="Proteomes" id="UP001237917"/>
    </source>
</evidence>
<evidence type="ECO:0000256" key="3">
    <source>
        <dbReference type="ARBA" id="ARBA00022833"/>
    </source>
</evidence>
<dbReference type="PANTHER" id="PTHR42813">
    <property type="entry name" value="ZINC-TYPE ALCOHOL DEHYDROGENASE-LIKE"/>
    <property type="match status" value="1"/>
</dbReference>
<feature type="compositionally biased region" description="Basic and acidic residues" evidence="4">
    <location>
        <begin position="90"/>
        <end position="99"/>
    </location>
</feature>
<feature type="region of interest" description="Disordered" evidence="4">
    <location>
        <begin position="78"/>
        <end position="99"/>
    </location>
</feature>
<dbReference type="InterPro" id="IPR006140">
    <property type="entry name" value="D-isomer_DH_NAD-bd"/>
</dbReference>
<keyword evidence="3" id="KW-0862">Zinc</keyword>
<dbReference type="Proteomes" id="UP001237917">
    <property type="component" value="Unassembled WGS sequence"/>
</dbReference>
<evidence type="ECO:0000256" key="2">
    <source>
        <dbReference type="ARBA" id="ARBA00022723"/>
    </source>
</evidence>
<evidence type="ECO:0000259" key="5">
    <source>
        <dbReference type="Pfam" id="PF02826"/>
    </source>
</evidence>
<comment type="caution">
    <text evidence="6">The sequence shown here is derived from an EMBL/GenBank/DDBJ whole genome shotgun (WGS) entry which is preliminary data.</text>
</comment>
<dbReference type="Gene3D" id="3.40.50.720">
    <property type="entry name" value="NAD(P)-binding Rossmann-like Domain"/>
    <property type="match status" value="1"/>
</dbReference>
<sequence length="99" mass="10654">PIKVPNTGEDERYLYLSDVVPTAWQAVQYAAPPQGGSLAVLGLGPIGQMSARIGRHLGYRVLAVDPVAERRAMAERHGIETLDSSGEVAEQLKDLTDGR</sequence>
<proteinExistence type="predicted"/>
<name>A0AAW6YJ57_9STRE</name>
<evidence type="ECO:0000256" key="4">
    <source>
        <dbReference type="SAM" id="MobiDB-lite"/>
    </source>
</evidence>
<dbReference type="EMBL" id="JASOPU010000183">
    <property type="protein sequence ID" value="MDK7294127.1"/>
    <property type="molecule type" value="Genomic_DNA"/>
</dbReference>
<gene>
    <name evidence="6" type="ORF">QP487_11975</name>
</gene>
<dbReference type="InterPro" id="IPR036291">
    <property type="entry name" value="NAD(P)-bd_dom_sf"/>
</dbReference>
<feature type="non-terminal residue" evidence="6">
    <location>
        <position position="1"/>
    </location>
</feature>
<dbReference type="RefSeq" id="WP_336621158.1">
    <property type="nucleotide sequence ID" value="NZ_JASOPU010000183.1"/>
</dbReference>
<evidence type="ECO:0000256" key="1">
    <source>
        <dbReference type="ARBA" id="ARBA00001947"/>
    </source>
</evidence>
<feature type="non-terminal residue" evidence="6">
    <location>
        <position position="99"/>
    </location>
</feature>
<dbReference type="GO" id="GO:0051287">
    <property type="term" value="F:NAD binding"/>
    <property type="evidence" value="ECO:0007669"/>
    <property type="project" value="InterPro"/>
</dbReference>
<evidence type="ECO:0000313" key="6">
    <source>
        <dbReference type="EMBL" id="MDK7294127.1"/>
    </source>
</evidence>
<comment type="cofactor">
    <cofactor evidence="1">
        <name>Zn(2+)</name>
        <dbReference type="ChEBI" id="CHEBI:29105"/>
    </cofactor>
</comment>
<keyword evidence="2" id="KW-0479">Metal-binding</keyword>
<dbReference type="SUPFAM" id="SSF51735">
    <property type="entry name" value="NAD(P)-binding Rossmann-fold domains"/>
    <property type="match status" value="1"/>
</dbReference>
<reference evidence="6" key="1">
    <citation type="submission" date="2023-05" db="EMBL/GenBank/DDBJ databases">
        <title>Cataloging the Phylogenetic Diversity of Human Bladder Bacteria.</title>
        <authorList>
            <person name="Du J."/>
        </authorList>
    </citation>
    <scope>NUCLEOTIDE SEQUENCE</scope>
    <source>
        <strain evidence="6">UMB0765</strain>
    </source>
</reference>
<dbReference type="Pfam" id="PF02826">
    <property type="entry name" value="2-Hacid_dh_C"/>
    <property type="match status" value="1"/>
</dbReference>
<accession>A0AAW6YJ57</accession>
<dbReference type="PANTHER" id="PTHR42813:SF2">
    <property type="entry name" value="DEHYDROGENASE, ZINC-CONTAINING, PUTATIVE (AFU_ORTHOLOGUE AFUA_2G02810)-RELATED"/>
    <property type="match status" value="1"/>
</dbReference>